<feature type="non-terminal residue" evidence="1">
    <location>
        <position position="131"/>
    </location>
</feature>
<keyword evidence="2" id="KW-1185">Reference proteome</keyword>
<proteinExistence type="predicted"/>
<name>A0ABN9ULJ7_9DINO</name>
<comment type="caution">
    <text evidence="1">The sequence shown here is derived from an EMBL/GenBank/DDBJ whole genome shotgun (WGS) entry which is preliminary data.</text>
</comment>
<organism evidence="1 2">
    <name type="scientific">Prorocentrum cordatum</name>
    <dbReference type="NCBI Taxonomy" id="2364126"/>
    <lineage>
        <taxon>Eukaryota</taxon>
        <taxon>Sar</taxon>
        <taxon>Alveolata</taxon>
        <taxon>Dinophyceae</taxon>
        <taxon>Prorocentrales</taxon>
        <taxon>Prorocentraceae</taxon>
        <taxon>Prorocentrum</taxon>
    </lineage>
</organism>
<evidence type="ECO:0000313" key="1">
    <source>
        <dbReference type="EMBL" id="CAK0860761.1"/>
    </source>
</evidence>
<accession>A0ABN9ULJ7</accession>
<dbReference type="EMBL" id="CAUYUJ010016010">
    <property type="protein sequence ID" value="CAK0860761.1"/>
    <property type="molecule type" value="Genomic_DNA"/>
</dbReference>
<evidence type="ECO:0000313" key="2">
    <source>
        <dbReference type="Proteomes" id="UP001189429"/>
    </source>
</evidence>
<gene>
    <name evidence="1" type="ORF">PCOR1329_LOCUS49640</name>
</gene>
<reference evidence="1" key="1">
    <citation type="submission" date="2023-10" db="EMBL/GenBank/DDBJ databases">
        <authorList>
            <person name="Chen Y."/>
            <person name="Shah S."/>
            <person name="Dougan E. K."/>
            <person name="Thang M."/>
            <person name="Chan C."/>
        </authorList>
    </citation>
    <scope>NUCLEOTIDE SEQUENCE [LARGE SCALE GENOMIC DNA]</scope>
</reference>
<sequence length="131" mass="14015">MGARIDLGTKRYLHKHIQVNVLDDRVHHTNFAYSGWLFLREAHLGPHRIPKRAPNAPEAQEGAVGWPQCTIVATDGAFLGFGGGPAGPRGAIGAGPRGVAGAPRAMRGSLGTCSAPWVHLEDPRQLLKPMK</sequence>
<dbReference type="Proteomes" id="UP001189429">
    <property type="component" value="Unassembled WGS sequence"/>
</dbReference>
<protein>
    <submittedName>
        <fullName evidence="1">Uncharacterized protein</fullName>
    </submittedName>
</protein>